<dbReference type="InterPro" id="IPR008920">
    <property type="entry name" value="TF_FadR/GntR_C"/>
</dbReference>
<dbReference type="HOGENOM" id="CLU_017584_9_3_9"/>
<evidence type="ECO:0000259" key="4">
    <source>
        <dbReference type="PROSITE" id="PS50949"/>
    </source>
</evidence>
<dbReference type="GO" id="GO:0003677">
    <property type="term" value="F:DNA binding"/>
    <property type="evidence" value="ECO:0007669"/>
    <property type="project" value="UniProtKB-KW"/>
</dbReference>
<reference key="1">
    <citation type="submission" date="2010-08" db="EMBL/GenBank/DDBJ databases">
        <authorList>
            <person name="Zeigler D.R."/>
        </authorList>
    </citation>
    <scope>NUCLEOTIDE SEQUENCE</scope>
    <source>
        <strain>W23</strain>
    </source>
</reference>
<evidence type="ECO:0000256" key="2">
    <source>
        <dbReference type="ARBA" id="ARBA00023125"/>
    </source>
</evidence>
<dbReference type="Gene3D" id="1.20.120.530">
    <property type="entry name" value="GntR ligand-binding domain-like"/>
    <property type="match status" value="1"/>
</dbReference>
<organism evidence="5 6">
    <name type="scientific">Bacillus spizizenii (strain ATCC 23059 / NRRL B-14472 / W23)</name>
    <name type="common">Bacillus subtilis subsp. spizizenii</name>
    <dbReference type="NCBI Taxonomy" id="655816"/>
    <lineage>
        <taxon>Bacteria</taxon>
        <taxon>Bacillati</taxon>
        <taxon>Bacillota</taxon>
        <taxon>Bacilli</taxon>
        <taxon>Bacillales</taxon>
        <taxon>Bacillaceae</taxon>
        <taxon>Bacillus</taxon>
    </lineage>
</organism>
<proteinExistence type="predicted"/>
<sequence length="242" mass="27913">MTINNELKGVIFITFNPVSNKKLYIQIYNQILSEIQLGSFKVGDKLPSERELCAQFGVSRAPVRQALSALEMNGVIYSRQGEGVFVKNTTITNGISESMESASPEDIVEARMHIEPLIIKFAALRATDEDIQELKQTIEKMEEETLSGVYVPETDEQLHMGIAKASHNDLFISFMSAITNAMKKQEMWRFIRDRTVTRSEYREVNFHEHKLIIEAIEDRNEKEAVERMTAHMQNLYDRYWKS</sequence>
<dbReference type="CDD" id="cd07377">
    <property type="entry name" value="WHTH_GntR"/>
    <property type="match status" value="1"/>
</dbReference>
<dbReference type="Gene3D" id="1.10.10.10">
    <property type="entry name" value="Winged helix-like DNA-binding domain superfamily/Winged helix DNA-binding domain"/>
    <property type="match status" value="1"/>
</dbReference>
<dbReference type="InterPro" id="IPR000524">
    <property type="entry name" value="Tscrpt_reg_HTH_GntR"/>
</dbReference>
<evidence type="ECO:0000256" key="3">
    <source>
        <dbReference type="ARBA" id="ARBA00023163"/>
    </source>
</evidence>
<dbReference type="SMART" id="SM00345">
    <property type="entry name" value="HTH_GNTR"/>
    <property type="match status" value="1"/>
</dbReference>
<dbReference type="InterPro" id="IPR036390">
    <property type="entry name" value="WH_DNA-bd_sf"/>
</dbReference>
<dbReference type="PRINTS" id="PR00035">
    <property type="entry name" value="HTHGNTR"/>
</dbReference>
<dbReference type="InterPro" id="IPR036388">
    <property type="entry name" value="WH-like_DNA-bd_sf"/>
</dbReference>
<keyword evidence="2" id="KW-0238">DNA-binding</keyword>
<dbReference type="SUPFAM" id="SSF46785">
    <property type="entry name" value="Winged helix' DNA-binding domain"/>
    <property type="match status" value="1"/>
</dbReference>
<reference evidence="5 6" key="2">
    <citation type="journal article" date="2011" name="Microbiology">
        <title>The genome sequence of Bacillus subtilis subsp. spizizenii W23: insights into speciation within the B. subtilis complex and into the history of B. subtilis genetics.</title>
        <authorList>
            <person name="Zeigler D.R."/>
        </authorList>
    </citation>
    <scope>NUCLEOTIDE SEQUENCE [LARGE SCALE GENOMIC DNA]</scope>
    <source>
        <strain evidence="6">ATCC 23059 / NRRL B-14472 / W23</strain>
    </source>
</reference>
<dbReference type="SUPFAM" id="SSF48008">
    <property type="entry name" value="GntR ligand-binding domain-like"/>
    <property type="match status" value="1"/>
</dbReference>
<name>E0TTU5_BACSH</name>
<evidence type="ECO:0000313" key="6">
    <source>
        <dbReference type="Proteomes" id="UP000002233"/>
    </source>
</evidence>
<dbReference type="SMART" id="SM00895">
    <property type="entry name" value="FCD"/>
    <property type="match status" value="1"/>
</dbReference>
<accession>E0TTU5</accession>
<dbReference type="KEGG" id="bss:BSUW23_12900"/>
<evidence type="ECO:0000313" key="5">
    <source>
        <dbReference type="EMBL" id="ADM38618.1"/>
    </source>
</evidence>
<keyword evidence="3" id="KW-0804">Transcription</keyword>
<dbReference type="AlphaFoldDB" id="E0TTU5"/>
<dbReference type="RefSeq" id="WP_003226053.1">
    <property type="nucleotide sequence ID" value="NC_014479.1"/>
</dbReference>
<dbReference type="Pfam" id="PF07729">
    <property type="entry name" value="FCD"/>
    <property type="match status" value="1"/>
</dbReference>
<dbReference type="Proteomes" id="UP000002233">
    <property type="component" value="Chromosome"/>
</dbReference>
<dbReference type="InterPro" id="IPR011711">
    <property type="entry name" value="GntR_C"/>
</dbReference>
<dbReference type="PROSITE" id="PS50949">
    <property type="entry name" value="HTH_GNTR"/>
    <property type="match status" value="1"/>
</dbReference>
<evidence type="ECO:0000256" key="1">
    <source>
        <dbReference type="ARBA" id="ARBA00023015"/>
    </source>
</evidence>
<dbReference type="GO" id="GO:0003700">
    <property type="term" value="F:DNA-binding transcription factor activity"/>
    <property type="evidence" value="ECO:0007669"/>
    <property type="project" value="InterPro"/>
</dbReference>
<dbReference type="EMBL" id="CP002183">
    <property type="protein sequence ID" value="ADM38618.1"/>
    <property type="molecule type" value="Genomic_DNA"/>
</dbReference>
<protein>
    <submittedName>
        <fullName evidence="5">Transcriptional regulator, GntR family protein</fullName>
    </submittedName>
</protein>
<feature type="domain" description="HTH gntR-type" evidence="4">
    <location>
        <begin position="21"/>
        <end position="89"/>
    </location>
</feature>
<gene>
    <name evidence="5" type="ordered locus">BSUW23_12900</name>
</gene>
<dbReference type="PANTHER" id="PTHR43537">
    <property type="entry name" value="TRANSCRIPTIONAL REGULATOR, GNTR FAMILY"/>
    <property type="match status" value="1"/>
</dbReference>
<dbReference type="Pfam" id="PF00392">
    <property type="entry name" value="GntR"/>
    <property type="match status" value="1"/>
</dbReference>
<keyword evidence="1" id="KW-0805">Transcription regulation</keyword>
<dbReference type="PANTHER" id="PTHR43537:SF5">
    <property type="entry name" value="UXU OPERON TRANSCRIPTIONAL REGULATOR"/>
    <property type="match status" value="1"/>
</dbReference>